<dbReference type="Proteomes" id="UP000006695">
    <property type="component" value="Chromosome"/>
</dbReference>
<dbReference type="AlphaFoldDB" id="A5G9P3"/>
<dbReference type="GO" id="GO:0030313">
    <property type="term" value="C:cell envelope"/>
    <property type="evidence" value="ECO:0007669"/>
    <property type="project" value="UniProtKB-SubCell"/>
</dbReference>
<gene>
    <name evidence="4" type="ordered locus">Gura_4368</name>
</gene>
<evidence type="ECO:0008006" key="6">
    <source>
        <dbReference type="Google" id="ProtNLM"/>
    </source>
</evidence>
<proteinExistence type="predicted"/>
<reference evidence="4 5" key="1">
    <citation type="submission" date="2007-05" db="EMBL/GenBank/DDBJ databases">
        <title>Complete sequence of Geobacter uraniireducens Rf4.</title>
        <authorList>
            <consortium name="US DOE Joint Genome Institute"/>
            <person name="Copeland A."/>
            <person name="Lucas S."/>
            <person name="Lapidus A."/>
            <person name="Barry K."/>
            <person name="Detter J.C."/>
            <person name="Glavina del Rio T."/>
            <person name="Hammon N."/>
            <person name="Israni S."/>
            <person name="Dalin E."/>
            <person name="Tice H."/>
            <person name="Pitluck S."/>
            <person name="Chertkov O."/>
            <person name="Brettin T."/>
            <person name="Bruce D."/>
            <person name="Han C."/>
            <person name="Schmutz J."/>
            <person name="Larimer F."/>
            <person name="Land M."/>
            <person name="Hauser L."/>
            <person name="Kyrpides N."/>
            <person name="Mikhailova N."/>
            <person name="Shelobolina E."/>
            <person name="Aklujkar M."/>
            <person name="Lovley D."/>
            <person name="Richardson P."/>
        </authorList>
    </citation>
    <scope>NUCLEOTIDE SEQUENCE [LARGE SCALE GENOMIC DNA]</scope>
    <source>
        <strain evidence="4 5">Rf4</strain>
    </source>
</reference>
<name>A5G9P3_GEOUR</name>
<evidence type="ECO:0000256" key="1">
    <source>
        <dbReference type="ARBA" id="ARBA00004196"/>
    </source>
</evidence>
<keyword evidence="3" id="KW-0411">Iron-sulfur</keyword>
<evidence type="ECO:0000313" key="4">
    <source>
        <dbReference type="EMBL" id="ABQ28511.1"/>
    </source>
</evidence>
<evidence type="ECO:0000313" key="5">
    <source>
        <dbReference type="Proteomes" id="UP000006695"/>
    </source>
</evidence>
<comment type="subunit">
    <text evidence="2">Heterodimer of a large and a small subunit.</text>
</comment>
<keyword evidence="3" id="KW-0408">Iron</keyword>
<organism evidence="4 5">
    <name type="scientific">Geotalea uraniireducens (strain Rf4)</name>
    <name type="common">Geobacter uraniireducens</name>
    <dbReference type="NCBI Taxonomy" id="351605"/>
    <lineage>
        <taxon>Bacteria</taxon>
        <taxon>Pseudomonadati</taxon>
        <taxon>Thermodesulfobacteriota</taxon>
        <taxon>Desulfuromonadia</taxon>
        <taxon>Geobacterales</taxon>
        <taxon>Geobacteraceae</taxon>
        <taxon>Geotalea</taxon>
    </lineage>
</organism>
<dbReference type="InterPro" id="IPR019546">
    <property type="entry name" value="TAT_signal_bac_arc"/>
</dbReference>
<accession>A5G9P3</accession>
<evidence type="ECO:0000256" key="3">
    <source>
        <dbReference type="ARBA" id="ARBA00023014"/>
    </source>
</evidence>
<sequence length="123" mass="13392">MEKQISRRSFLKTSAIALGTVAVCDFKGIGSAVAAGQSKSQVFFTKDISANGLLKIYSKINQGMTGKIGIKLHSGEPHGPNMLPIELIKGLQPHVPNSTIVECNVLWPIKATSFGREFNRFYI</sequence>
<dbReference type="NCBIfam" id="TIGR01409">
    <property type="entry name" value="TAT_signal_seq"/>
    <property type="match status" value="1"/>
</dbReference>
<dbReference type="GO" id="GO:0051536">
    <property type="term" value="F:iron-sulfur cluster binding"/>
    <property type="evidence" value="ECO:0007669"/>
    <property type="project" value="UniProtKB-KW"/>
</dbReference>
<keyword evidence="3" id="KW-0479">Metal-binding</keyword>
<dbReference type="InterPro" id="IPR006311">
    <property type="entry name" value="TAT_signal"/>
</dbReference>
<dbReference type="EMBL" id="CP000698">
    <property type="protein sequence ID" value="ABQ28511.1"/>
    <property type="molecule type" value="Genomic_DNA"/>
</dbReference>
<evidence type="ECO:0000256" key="2">
    <source>
        <dbReference type="ARBA" id="ARBA00011771"/>
    </source>
</evidence>
<dbReference type="KEGG" id="gur:Gura_4368"/>
<dbReference type="STRING" id="351605.Gura_4368"/>
<protein>
    <recommendedName>
        <fullName evidence="6">Twin-arginine translocation signal domain-containing protein</fullName>
    </recommendedName>
</protein>
<dbReference type="RefSeq" id="WP_011941137.1">
    <property type="nucleotide sequence ID" value="NC_009483.1"/>
</dbReference>
<keyword evidence="5" id="KW-1185">Reference proteome</keyword>
<dbReference type="HOGENOM" id="CLU_2011985_0_0_7"/>
<comment type="subcellular location">
    <subcellularLocation>
        <location evidence="1">Cell envelope</location>
    </subcellularLocation>
</comment>
<dbReference type="PROSITE" id="PS51318">
    <property type="entry name" value="TAT"/>
    <property type="match status" value="1"/>
</dbReference>